<dbReference type="CDD" id="cd00009">
    <property type="entry name" value="AAA"/>
    <property type="match status" value="1"/>
</dbReference>
<dbReference type="eggNOG" id="COG0542">
    <property type="taxonomic scope" value="Bacteria"/>
</dbReference>
<proteinExistence type="inferred from homology"/>
<dbReference type="SUPFAM" id="SSF81923">
    <property type="entry name" value="Double Clp-N motif"/>
    <property type="match status" value="1"/>
</dbReference>
<keyword evidence="6 12" id="KW-0346">Stress response</keyword>
<dbReference type="GO" id="GO:0016887">
    <property type="term" value="F:ATP hydrolysis activity"/>
    <property type="evidence" value="ECO:0007669"/>
    <property type="project" value="InterPro"/>
</dbReference>
<dbReference type="NCBIfam" id="TIGR03346">
    <property type="entry name" value="chaperone_ClpB"/>
    <property type="match status" value="1"/>
</dbReference>
<evidence type="ECO:0000256" key="5">
    <source>
        <dbReference type="ARBA" id="ARBA00022840"/>
    </source>
</evidence>
<dbReference type="PANTHER" id="PTHR11638:SF18">
    <property type="entry name" value="HEAT SHOCK PROTEIN 104"/>
    <property type="match status" value="1"/>
</dbReference>
<dbReference type="InterPro" id="IPR050130">
    <property type="entry name" value="ClpA_ClpB"/>
</dbReference>
<dbReference type="Proteomes" id="UP000005087">
    <property type="component" value="Chromosome"/>
</dbReference>
<dbReference type="InterPro" id="IPR003959">
    <property type="entry name" value="ATPase_AAA_core"/>
</dbReference>
<evidence type="ECO:0000256" key="8">
    <source>
        <dbReference type="ARBA" id="ARBA00023186"/>
    </source>
</evidence>
<keyword evidence="15" id="KW-1185">Reference proteome</keyword>
<keyword evidence="4 11" id="KW-0547">Nucleotide-binding</keyword>
<evidence type="ECO:0000256" key="6">
    <source>
        <dbReference type="ARBA" id="ARBA00023016"/>
    </source>
</evidence>
<evidence type="ECO:0000256" key="7">
    <source>
        <dbReference type="ARBA" id="ARBA00023054"/>
    </source>
</evidence>
<sequence>MDAFNPTTKTQQAISSAAQAATMAGNPEISPAHLLGALLSQSDGLASPLLAAVGADASVVRKELEPITAKLPSATGATVSSPQLDTYAVKSLTHAQKLATELGDEYVSTEHVLVGLAAEGGPVASLLKRHGATPEALREAFTKVRGSARVTTPEPEGTYKALEKYGVDLTERARAGELDPVIGRDAEIRRVVQVLSRRTKNNPVLIGEPGVGKTAIVEGLAQRIVAGDVPESLRGKRVVSLDIGSMVAGAKYRGEFEERLKAVLKEIKESDGQVVTFIDELHTIVGAGAAGGGDSSLDAGNMIKPMLARGELRMVGATTLDEYRQHIEKDAALERRFQQVFVGEPSVEDAVGILRGLKERYEVHHGVRITDAALVAAATLSDRYITARFLPDKAIDLIDEAASRLRMEIDSRPVEIDEVERAVRRMEIEEMALSKEDDPASRERLEALRAELAERREELNALTARWQNEKGSIERVRELKEQLEQLRGEADRAERDADLGRAAELRYGRIPALEKELEQATRATEEKAADVMLKEEVGADDVADVVSAWTGIPAGRLLEGESGKLLRMEEELTRRVVGQPDAVRVVSDAVRRARAGVADPDRPTGSFLFLGPTGVGKTELAKALAEFLFDDERAILRIDMSEYSEKHSVARLVGAPPGYVGYDQGGQLTESVRRRPYSVVLLDEVEKAHPDVFDVLLQVLDDGRLTDGQGRTVDFRNTILVLTSNLGSQAIADPTLSESQRKDSVMAVVQQHFKPEFLNRLDDIVVFGALDTEQLGAIVDIQVERLAKRLSQRRLTLEVTPAAREWLAINGYDPIYGARPLRRLVQSAIGDQLAKKLLAGEIHDGDRVRVDTPALETADDVLLVSRVE</sequence>
<dbReference type="InterPro" id="IPR028299">
    <property type="entry name" value="ClpA/B_CS2"/>
</dbReference>
<evidence type="ECO:0000256" key="10">
    <source>
        <dbReference type="PROSITE-ProRule" id="PRU01251"/>
    </source>
</evidence>
<dbReference type="InterPro" id="IPR027417">
    <property type="entry name" value="P-loop_NTPase"/>
</dbReference>
<dbReference type="PROSITE" id="PS00870">
    <property type="entry name" value="CLPAB_1"/>
    <property type="match status" value="1"/>
</dbReference>
<dbReference type="STRING" id="928724.SacglDRAFT_04253"/>
<reference evidence="14 15" key="1">
    <citation type="submission" date="2011-09" db="EMBL/GenBank/DDBJ databases">
        <authorList>
            <consortium name="US DOE Joint Genome Institute (JGI-PGF)"/>
            <person name="Lucas S."/>
            <person name="Han J."/>
            <person name="Lapidus A."/>
            <person name="Cheng J.-F."/>
            <person name="Goodwin L."/>
            <person name="Pitluck S."/>
            <person name="Peters L."/>
            <person name="Land M.L."/>
            <person name="Hauser L."/>
            <person name="Brambilla E."/>
            <person name="Klenk H.-P."/>
            <person name="Woyke T.J."/>
        </authorList>
    </citation>
    <scope>NUCLEOTIDE SEQUENCE [LARGE SCALE GENOMIC DNA]</scope>
    <source>
        <strain evidence="14 15">K62</strain>
    </source>
</reference>
<dbReference type="GO" id="GO:0034605">
    <property type="term" value="P:cellular response to heat"/>
    <property type="evidence" value="ECO:0007669"/>
    <property type="project" value="TreeGrafter"/>
</dbReference>
<dbReference type="Pfam" id="PF02861">
    <property type="entry name" value="Clp_N"/>
    <property type="match status" value="1"/>
</dbReference>
<dbReference type="Gene3D" id="1.10.8.60">
    <property type="match status" value="1"/>
</dbReference>
<dbReference type="SMART" id="SM00382">
    <property type="entry name" value="AAA"/>
    <property type="match status" value="2"/>
</dbReference>
<reference evidence="15" key="2">
    <citation type="submission" date="2012-01" db="EMBL/GenBank/DDBJ databases">
        <title>Noncontiguous Finished sequence of chromosome of Saccharomonospora glauca K62.</title>
        <authorList>
            <consortium name="US DOE Joint Genome Institute"/>
            <person name="Lucas S."/>
            <person name="Han J."/>
            <person name="Lapidus A."/>
            <person name="Cheng J.-F."/>
            <person name="Goodwin L."/>
            <person name="Pitluck S."/>
            <person name="Peters L."/>
            <person name="Mikhailova N."/>
            <person name="Held B."/>
            <person name="Detter J.C."/>
            <person name="Han C."/>
            <person name="Tapia R."/>
            <person name="Land M."/>
            <person name="Hauser L."/>
            <person name="Kyrpides N."/>
            <person name="Ivanova N."/>
            <person name="Pagani I."/>
            <person name="Brambilla E.-M."/>
            <person name="Klenk H.-P."/>
            <person name="Woyke T."/>
        </authorList>
    </citation>
    <scope>NUCLEOTIDE SEQUENCE [LARGE SCALE GENOMIC DNA]</scope>
    <source>
        <strain evidence="15">K62</strain>
    </source>
</reference>
<dbReference type="GO" id="GO:0005737">
    <property type="term" value="C:cytoplasm"/>
    <property type="evidence" value="ECO:0007669"/>
    <property type="project" value="UniProtKB-SubCell"/>
</dbReference>
<keyword evidence="7 12" id="KW-0175">Coiled coil</keyword>
<dbReference type="OrthoDB" id="9803641at2"/>
<dbReference type="InterPro" id="IPR018368">
    <property type="entry name" value="ClpA/B_CS1"/>
</dbReference>
<evidence type="ECO:0000313" key="15">
    <source>
        <dbReference type="Proteomes" id="UP000005087"/>
    </source>
</evidence>
<comment type="similarity">
    <text evidence="2 11">Belongs to the ClpA/ClpB family.</text>
</comment>
<organism evidence="14 15">
    <name type="scientific">Saccharomonospora glauca K62</name>
    <dbReference type="NCBI Taxonomy" id="928724"/>
    <lineage>
        <taxon>Bacteria</taxon>
        <taxon>Bacillati</taxon>
        <taxon>Actinomycetota</taxon>
        <taxon>Actinomycetes</taxon>
        <taxon>Pseudonocardiales</taxon>
        <taxon>Pseudonocardiaceae</taxon>
        <taxon>Saccharomonospora</taxon>
    </lineage>
</organism>
<evidence type="ECO:0000256" key="3">
    <source>
        <dbReference type="ARBA" id="ARBA00022737"/>
    </source>
</evidence>
<dbReference type="PROSITE" id="PS00871">
    <property type="entry name" value="CLPAB_2"/>
    <property type="match status" value="1"/>
</dbReference>
<protein>
    <recommendedName>
        <fullName evidence="12">Chaperone protein ClpB</fullName>
    </recommendedName>
</protein>
<evidence type="ECO:0000313" key="14">
    <source>
        <dbReference type="EMBL" id="EIF01084.1"/>
    </source>
</evidence>
<dbReference type="RefSeq" id="WP_005466956.1">
    <property type="nucleotide sequence ID" value="NZ_CM001484.1"/>
</dbReference>
<evidence type="ECO:0000256" key="2">
    <source>
        <dbReference type="ARBA" id="ARBA00008675"/>
    </source>
</evidence>
<comment type="subunit">
    <text evidence="12">Homohexamer; The oligomerization is ATP-dependent.</text>
</comment>
<dbReference type="InterPro" id="IPR036628">
    <property type="entry name" value="Clp_N_dom_sf"/>
</dbReference>
<dbReference type="AlphaFoldDB" id="I1D809"/>
<dbReference type="FunFam" id="3.40.50.300:FF:000120">
    <property type="entry name" value="ATP-dependent chaperone ClpB"/>
    <property type="match status" value="1"/>
</dbReference>
<dbReference type="PANTHER" id="PTHR11638">
    <property type="entry name" value="ATP-DEPENDENT CLP PROTEASE"/>
    <property type="match status" value="1"/>
</dbReference>
<evidence type="ECO:0000256" key="1">
    <source>
        <dbReference type="ARBA" id="ARBA00004496"/>
    </source>
</evidence>
<dbReference type="InterPro" id="IPR017730">
    <property type="entry name" value="Chaperonin_ClpB"/>
</dbReference>
<dbReference type="InterPro" id="IPR004176">
    <property type="entry name" value="Clp_R_N"/>
</dbReference>
<dbReference type="SMART" id="SM01086">
    <property type="entry name" value="ClpB_D2-small"/>
    <property type="match status" value="1"/>
</dbReference>
<dbReference type="InterPro" id="IPR001270">
    <property type="entry name" value="ClpA/B"/>
</dbReference>
<keyword evidence="5 11" id="KW-0067">ATP-binding</keyword>
<dbReference type="InterPro" id="IPR003593">
    <property type="entry name" value="AAA+_ATPase"/>
</dbReference>
<name>I1D809_9PSEU</name>
<evidence type="ECO:0000256" key="4">
    <source>
        <dbReference type="ARBA" id="ARBA00022741"/>
    </source>
</evidence>
<dbReference type="HOGENOM" id="CLU_005070_4_1_11"/>
<evidence type="ECO:0000256" key="9">
    <source>
        <dbReference type="ARBA" id="ARBA00026057"/>
    </source>
</evidence>
<keyword evidence="8 11" id="KW-0143">Chaperone</keyword>
<dbReference type="InterPro" id="IPR019489">
    <property type="entry name" value="Clp_ATPase_C"/>
</dbReference>
<dbReference type="PRINTS" id="PR00300">
    <property type="entry name" value="CLPPROTEASEA"/>
</dbReference>
<dbReference type="InterPro" id="IPR041546">
    <property type="entry name" value="ClpA/ClpB_AAA_lid"/>
</dbReference>
<dbReference type="CDD" id="cd19499">
    <property type="entry name" value="RecA-like_ClpB_Hsp104-like"/>
    <property type="match status" value="1"/>
</dbReference>
<accession>I1D809</accession>
<comment type="subcellular location">
    <subcellularLocation>
        <location evidence="1 12">Cytoplasm</location>
    </subcellularLocation>
</comment>
<evidence type="ECO:0000256" key="11">
    <source>
        <dbReference type="RuleBase" id="RU004432"/>
    </source>
</evidence>
<dbReference type="FunFam" id="1.10.8.60:FF:000017">
    <property type="entry name" value="ATP-dependent chaperone ClpB"/>
    <property type="match status" value="1"/>
</dbReference>
<dbReference type="GO" id="GO:0005524">
    <property type="term" value="F:ATP binding"/>
    <property type="evidence" value="ECO:0007669"/>
    <property type="project" value="UniProtKB-UniRule"/>
</dbReference>
<dbReference type="EMBL" id="CM001484">
    <property type="protein sequence ID" value="EIF01084.1"/>
    <property type="molecule type" value="Genomic_DNA"/>
</dbReference>
<dbReference type="SUPFAM" id="SSF52540">
    <property type="entry name" value="P-loop containing nucleoside triphosphate hydrolases"/>
    <property type="match status" value="2"/>
</dbReference>
<comment type="function">
    <text evidence="12">Part of a stress-induced multi-chaperone system, it is involved in the recovery of the cell from heat-induced damage, in cooperation with DnaK, DnaJ and GrpE.</text>
</comment>
<dbReference type="PROSITE" id="PS51903">
    <property type="entry name" value="CLP_R"/>
    <property type="match status" value="1"/>
</dbReference>
<feature type="coiled-coil region" evidence="12">
    <location>
        <begin position="416"/>
        <end position="530"/>
    </location>
</feature>
<evidence type="ECO:0000259" key="13">
    <source>
        <dbReference type="PROSITE" id="PS51903"/>
    </source>
</evidence>
<dbReference type="Pfam" id="PF00004">
    <property type="entry name" value="AAA"/>
    <property type="match status" value="1"/>
</dbReference>
<dbReference type="Pfam" id="PF10431">
    <property type="entry name" value="ClpB_D2-small"/>
    <property type="match status" value="1"/>
</dbReference>
<dbReference type="GO" id="GO:0042026">
    <property type="term" value="P:protein refolding"/>
    <property type="evidence" value="ECO:0007669"/>
    <property type="project" value="UniProtKB-UniRule"/>
</dbReference>
<dbReference type="Pfam" id="PF17871">
    <property type="entry name" value="AAA_lid_9"/>
    <property type="match status" value="1"/>
</dbReference>
<keyword evidence="3 10" id="KW-0677">Repeat</keyword>
<gene>
    <name evidence="12" type="primary">clpB</name>
    <name evidence="14" type="ORF">SacglDRAFT_04253</name>
</gene>
<dbReference type="Gene3D" id="1.10.1780.10">
    <property type="entry name" value="Clp, N-terminal domain"/>
    <property type="match status" value="1"/>
</dbReference>
<dbReference type="Gene3D" id="3.40.50.300">
    <property type="entry name" value="P-loop containing nucleotide triphosphate hydrolases"/>
    <property type="match status" value="3"/>
</dbReference>
<dbReference type="FunFam" id="3.40.50.300:FF:000010">
    <property type="entry name" value="Chaperone clpB 1, putative"/>
    <property type="match status" value="1"/>
</dbReference>
<evidence type="ECO:0000256" key="12">
    <source>
        <dbReference type="RuleBase" id="RU362034"/>
    </source>
</evidence>
<feature type="domain" description="Clp R" evidence="13">
    <location>
        <begin position="1"/>
        <end position="147"/>
    </location>
</feature>
<keyword evidence="12" id="KW-0963">Cytoplasm</keyword>
<dbReference type="Pfam" id="PF07724">
    <property type="entry name" value="AAA_2"/>
    <property type="match status" value="1"/>
</dbReference>
<comment type="subunit">
    <text evidence="9">Homohexamer. The oligomerization is ATP-dependent.</text>
</comment>
<dbReference type="FunFam" id="3.40.50.300:FF:000025">
    <property type="entry name" value="ATP-dependent Clp protease subunit"/>
    <property type="match status" value="1"/>
</dbReference>